<protein>
    <submittedName>
        <fullName evidence="3">Uncharacterized protein</fullName>
    </submittedName>
</protein>
<feature type="region of interest" description="Disordered" evidence="1">
    <location>
        <begin position="35"/>
        <end position="62"/>
    </location>
</feature>
<comment type="caution">
    <text evidence="3">The sequence shown here is derived from an EMBL/GenBank/DDBJ whole genome shotgun (WGS) entry which is preliminary data.</text>
</comment>
<reference evidence="4" key="1">
    <citation type="submission" date="2016-10" db="EMBL/GenBank/DDBJ databases">
        <authorList>
            <person name="de Groot N.N."/>
        </authorList>
    </citation>
    <scope>NUCLEOTIDE SEQUENCE [LARGE SCALE GENOMIC DNA]</scope>
    <source>
        <strain evidence="4">DSM 15758</strain>
    </source>
</reference>
<gene>
    <name evidence="3" type="ORF">SAMN05216279_105268</name>
</gene>
<proteinExistence type="predicted"/>
<feature type="compositionally biased region" description="Basic and acidic residues" evidence="1">
    <location>
        <begin position="41"/>
        <end position="55"/>
    </location>
</feature>
<name>A0A1G5NDT8_9PSED</name>
<organism evidence="3 4">
    <name type="scientific">Pseudomonas oryzihabitans</name>
    <dbReference type="NCBI Taxonomy" id="47885"/>
    <lineage>
        <taxon>Bacteria</taxon>
        <taxon>Pseudomonadati</taxon>
        <taxon>Pseudomonadota</taxon>
        <taxon>Gammaproteobacteria</taxon>
        <taxon>Pseudomonadales</taxon>
        <taxon>Pseudomonadaceae</taxon>
        <taxon>Pseudomonas</taxon>
    </lineage>
</organism>
<keyword evidence="2" id="KW-0472">Membrane</keyword>
<sequence>MEKQLLGLGIVLAILAFGLLTLIVDLCRGRRQHRTVVLSQESHDSDSANRPDRSARAPRARG</sequence>
<evidence type="ECO:0000313" key="4">
    <source>
        <dbReference type="Proteomes" id="UP000183046"/>
    </source>
</evidence>
<evidence type="ECO:0000313" key="3">
    <source>
        <dbReference type="EMBL" id="SCZ35577.1"/>
    </source>
</evidence>
<evidence type="ECO:0000256" key="1">
    <source>
        <dbReference type="SAM" id="MobiDB-lite"/>
    </source>
</evidence>
<keyword evidence="2" id="KW-1133">Transmembrane helix</keyword>
<feature type="transmembrane region" description="Helical" evidence="2">
    <location>
        <begin position="6"/>
        <end position="24"/>
    </location>
</feature>
<dbReference type="AlphaFoldDB" id="A0A1G5NDT8"/>
<keyword evidence="2" id="KW-0812">Transmembrane</keyword>
<accession>A0A1G5NDT8</accession>
<evidence type="ECO:0000256" key="2">
    <source>
        <dbReference type="SAM" id="Phobius"/>
    </source>
</evidence>
<dbReference type="EMBL" id="FMWB01000005">
    <property type="protein sequence ID" value="SCZ35577.1"/>
    <property type="molecule type" value="Genomic_DNA"/>
</dbReference>
<dbReference type="Proteomes" id="UP000183046">
    <property type="component" value="Unassembled WGS sequence"/>
</dbReference>